<dbReference type="SUPFAM" id="SSF52777">
    <property type="entry name" value="CoA-dependent acyltransferases"/>
    <property type="match status" value="2"/>
</dbReference>
<dbReference type="AlphaFoldDB" id="A0A2T0RLN0"/>
<dbReference type="GO" id="GO:0003824">
    <property type="term" value="F:catalytic activity"/>
    <property type="evidence" value="ECO:0007669"/>
    <property type="project" value="InterPro"/>
</dbReference>
<dbReference type="Gene3D" id="3.40.50.980">
    <property type="match status" value="2"/>
</dbReference>
<organism evidence="5 6">
    <name type="scientific">Pseudosporangium ferrugineum</name>
    <dbReference type="NCBI Taxonomy" id="439699"/>
    <lineage>
        <taxon>Bacteria</taxon>
        <taxon>Bacillati</taxon>
        <taxon>Actinomycetota</taxon>
        <taxon>Actinomycetes</taxon>
        <taxon>Micromonosporales</taxon>
        <taxon>Micromonosporaceae</taxon>
        <taxon>Pseudosporangium</taxon>
    </lineage>
</organism>
<proteinExistence type="predicted"/>
<dbReference type="GO" id="GO:0044550">
    <property type="term" value="P:secondary metabolite biosynthetic process"/>
    <property type="evidence" value="ECO:0007669"/>
    <property type="project" value="UniProtKB-ARBA"/>
</dbReference>
<dbReference type="InterPro" id="IPR023213">
    <property type="entry name" value="CAT-like_dom_sf"/>
</dbReference>
<evidence type="ECO:0000256" key="3">
    <source>
        <dbReference type="ARBA" id="ARBA00022553"/>
    </source>
</evidence>
<dbReference type="PANTHER" id="PTHR45527">
    <property type="entry name" value="NONRIBOSOMAL PEPTIDE SYNTHETASE"/>
    <property type="match status" value="1"/>
</dbReference>
<protein>
    <submittedName>
        <fullName evidence="5">Amino acid adenylation domain-containing protein</fullName>
    </submittedName>
</protein>
<dbReference type="Pfam" id="PF00550">
    <property type="entry name" value="PP-binding"/>
    <property type="match status" value="1"/>
</dbReference>
<dbReference type="EMBL" id="PVZG01000018">
    <property type="protein sequence ID" value="PRY22032.1"/>
    <property type="molecule type" value="Genomic_DNA"/>
</dbReference>
<dbReference type="RefSeq" id="WP_106130094.1">
    <property type="nucleotide sequence ID" value="NZ_PVZG01000018.1"/>
</dbReference>
<evidence type="ECO:0000259" key="4">
    <source>
        <dbReference type="PROSITE" id="PS50075"/>
    </source>
</evidence>
<dbReference type="InterPro" id="IPR010071">
    <property type="entry name" value="AA_adenyl_dom"/>
</dbReference>
<dbReference type="PANTHER" id="PTHR45527:SF1">
    <property type="entry name" value="FATTY ACID SYNTHASE"/>
    <property type="match status" value="1"/>
</dbReference>
<accession>A0A2T0RLN0</accession>
<dbReference type="GO" id="GO:0043041">
    <property type="term" value="P:amino acid activation for nonribosomal peptide biosynthetic process"/>
    <property type="evidence" value="ECO:0007669"/>
    <property type="project" value="TreeGrafter"/>
</dbReference>
<dbReference type="InterPro" id="IPR001242">
    <property type="entry name" value="Condensation_dom"/>
</dbReference>
<dbReference type="Gene3D" id="3.30.300.30">
    <property type="match status" value="1"/>
</dbReference>
<dbReference type="OrthoDB" id="2472181at2"/>
<keyword evidence="6" id="KW-1185">Reference proteome</keyword>
<dbReference type="FunFam" id="2.30.38.10:FF:000001">
    <property type="entry name" value="Non-ribosomal peptide synthetase PvdI"/>
    <property type="match status" value="1"/>
</dbReference>
<evidence type="ECO:0000313" key="6">
    <source>
        <dbReference type="Proteomes" id="UP000239209"/>
    </source>
</evidence>
<sequence length="1092" mass="118152">MGDLRTRLGALSGDQRAELRARLAATRRDAPPPPRTGPVPASFAQRTLWFLDRLAPGNAGYHTGVTYTLTGPLDVPALRRALARVVERHESLRTEFTETADGPLQRVLSDVEVALPETAVADREEAGRIALDETRRPFDLSRGPLWRARLLRIGAEEHVLVLVAHHIVVDGWSFEVLTADLSAYYRAESGLPAELPRPLPLQYADHSEAQRAELTGPAGAELAAHWRERLAGLPVVELPADRPRPARMTYAGARHERMLPRSLVDATAELVRTERVTPFAVYLTAFAALLHRYTGLTDLVVGSPAAGRTRLETEPLVGFFATMLPLRLDVGGDPTGRELLGRVVDSVRDAFAHGELPFELIVDAVRPRRDPSRSPLFQIGFTAEEGSPPPELPGVTVERAYVDAGSSRFDLSWWVTAVPDGLHLSIEYNSDLYDAATVSQLADHYDRMLTGLLADPGQAVSTVPLLSPSDRHDMLVRWNGPALPVPRTSVVASFEAQVRRAPGAVALVVGGTELTYAELDRRATELAALLRGRGAGPGRLVALCLGRRADLIVAVLAVLRSGAAYVPIDPTNPPARVRVILEDADPVCVLTHRALAGRLPDDGTDVVVLDEPWPATVSVPPGPEPGPTDLAYVMYTSGTTGRPKGVAVEHHSVIGFVAAMTELFHLTPADRVLGYASPTFDVFVGEVFMALLNGGRLCLAEDDDRLSMSRLQRLMEDTAVTVTDLPPAVMALLRPERFPALRIVFAGGELFPGELVNRWNPGRHFFNGYGPTECTVTMVVHECPGRWDGPPPIGLPIANHVAHVLDRHLEPVPYGVPGELVIGGEGLARGYHNAPELTAQKFVEDPFGSTADGRLYRTGDLVSRRRDGAIAFLGRIDTQVKVRGIRIELGEVEAALATDPRVDQAAVVAWTDPRGERHLVAYVTAARGEELTPAELRAALSERLPRFMVPSYWVLLDALPLTLSGKVDRRALPEPDLSARPPREVVAARTHTERVLAGELVPRVLGVDLVGVTDDFFELGGNSLQAAALMTRVAETFGVEAALADFFAEPTIATLAGLVDRELAAVDPDVLAGIAGLSDEEAARLLEAESRD</sequence>
<gene>
    <name evidence="5" type="ORF">CLV70_11897</name>
</gene>
<dbReference type="InterPro" id="IPR045851">
    <property type="entry name" value="AMP-bd_C_sf"/>
</dbReference>
<dbReference type="FunFam" id="3.40.50.12780:FF:000012">
    <property type="entry name" value="Non-ribosomal peptide synthetase"/>
    <property type="match status" value="1"/>
</dbReference>
<dbReference type="SMART" id="SM00823">
    <property type="entry name" value="PKS_PP"/>
    <property type="match status" value="1"/>
</dbReference>
<dbReference type="Pfam" id="PF00501">
    <property type="entry name" value="AMP-binding"/>
    <property type="match status" value="1"/>
</dbReference>
<dbReference type="GO" id="GO:0005737">
    <property type="term" value="C:cytoplasm"/>
    <property type="evidence" value="ECO:0007669"/>
    <property type="project" value="TreeGrafter"/>
</dbReference>
<dbReference type="GO" id="GO:0008610">
    <property type="term" value="P:lipid biosynthetic process"/>
    <property type="evidence" value="ECO:0007669"/>
    <property type="project" value="UniProtKB-ARBA"/>
</dbReference>
<dbReference type="Gene3D" id="3.40.50.1820">
    <property type="entry name" value="alpha/beta hydrolase"/>
    <property type="match status" value="1"/>
</dbReference>
<evidence type="ECO:0000256" key="2">
    <source>
        <dbReference type="ARBA" id="ARBA00022450"/>
    </source>
</evidence>
<comment type="caution">
    <text evidence="5">The sequence shown here is derived from an EMBL/GenBank/DDBJ whole genome shotgun (WGS) entry which is preliminary data.</text>
</comment>
<dbReference type="CDD" id="cd05930">
    <property type="entry name" value="A_NRPS"/>
    <property type="match status" value="1"/>
</dbReference>
<dbReference type="Pfam" id="PF13193">
    <property type="entry name" value="AMP-binding_C"/>
    <property type="match status" value="1"/>
</dbReference>
<dbReference type="InterPro" id="IPR025110">
    <property type="entry name" value="AMP-bd_C"/>
</dbReference>
<dbReference type="InterPro" id="IPR009081">
    <property type="entry name" value="PP-bd_ACP"/>
</dbReference>
<reference evidence="5 6" key="1">
    <citation type="submission" date="2018-03" db="EMBL/GenBank/DDBJ databases">
        <title>Genomic Encyclopedia of Archaeal and Bacterial Type Strains, Phase II (KMG-II): from individual species to whole genera.</title>
        <authorList>
            <person name="Goeker M."/>
        </authorList>
    </citation>
    <scope>NUCLEOTIDE SEQUENCE [LARGE SCALE GENOMIC DNA]</scope>
    <source>
        <strain evidence="5 6">DSM 45348</strain>
    </source>
</reference>
<dbReference type="NCBIfam" id="TIGR01733">
    <property type="entry name" value="AA-adenyl-dom"/>
    <property type="match status" value="1"/>
</dbReference>
<dbReference type="FunFam" id="3.30.300.30:FF:000010">
    <property type="entry name" value="Enterobactin synthetase component F"/>
    <property type="match status" value="1"/>
</dbReference>
<dbReference type="FunFam" id="3.40.50.980:FF:000001">
    <property type="entry name" value="Non-ribosomal peptide synthetase"/>
    <property type="match status" value="1"/>
</dbReference>
<dbReference type="Gene3D" id="3.30.559.10">
    <property type="entry name" value="Chloramphenicol acetyltransferase-like domain"/>
    <property type="match status" value="1"/>
</dbReference>
<dbReference type="InterPro" id="IPR029058">
    <property type="entry name" value="AB_hydrolase_fold"/>
</dbReference>
<dbReference type="Pfam" id="PF00668">
    <property type="entry name" value="Condensation"/>
    <property type="match status" value="1"/>
</dbReference>
<keyword evidence="2" id="KW-0596">Phosphopantetheine</keyword>
<dbReference type="InterPro" id="IPR036736">
    <property type="entry name" value="ACP-like_sf"/>
</dbReference>
<dbReference type="CDD" id="cd19531">
    <property type="entry name" value="LCL_NRPS-like"/>
    <property type="match status" value="1"/>
</dbReference>
<dbReference type="Proteomes" id="UP000239209">
    <property type="component" value="Unassembled WGS sequence"/>
</dbReference>
<name>A0A2T0RLN0_9ACTN</name>
<keyword evidence="3" id="KW-0597">Phosphoprotein</keyword>
<dbReference type="Gene3D" id="2.30.38.10">
    <property type="entry name" value="Luciferase, Domain 3"/>
    <property type="match status" value="1"/>
</dbReference>
<dbReference type="SUPFAM" id="SSF47336">
    <property type="entry name" value="ACP-like"/>
    <property type="match status" value="1"/>
</dbReference>
<dbReference type="Gene3D" id="3.30.559.30">
    <property type="entry name" value="Nonribosomal peptide synthetase, condensation domain"/>
    <property type="match status" value="1"/>
</dbReference>
<dbReference type="GO" id="GO:0031177">
    <property type="term" value="F:phosphopantetheine binding"/>
    <property type="evidence" value="ECO:0007669"/>
    <property type="project" value="InterPro"/>
</dbReference>
<dbReference type="PROSITE" id="PS00455">
    <property type="entry name" value="AMP_BINDING"/>
    <property type="match status" value="1"/>
</dbReference>
<dbReference type="PROSITE" id="PS50075">
    <property type="entry name" value="CARRIER"/>
    <property type="match status" value="1"/>
</dbReference>
<feature type="domain" description="Carrier" evidence="4">
    <location>
        <begin position="988"/>
        <end position="1063"/>
    </location>
</feature>
<dbReference type="InterPro" id="IPR000873">
    <property type="entry name" value="AMP-dep_synth/lig_dom"/>
</dbReference>
<dbReference type="SUPFAM" id="SSF56801">
    <property type="entry name" value="Acetyl-CoA synthetase-like"/>
    <property type="match status" value="1"/>
</dbReference>
<evidence type="ECO:0000256" key="1">
    <source>
        <dbReference type="ARBA" id="ARBA00001957"/>
    </source>
</evidence>
<comment type="cofactor">
    <cofactor evidence="1">
        <name>pantetheine 4'-phosphate</name>
        <dbReference type="ChEBI" id="CHEBI:47942"/>
    </cofactor>
</comment>
<dbReference type="InterPro" id="IPR020806">
    <property type="entry name" value="PKS_PP-bd"/>
</dbReference>
<evidence type="ECO:0000313" key="5">
    <source>
        <dbReference type="EMBL" id="PRY22032.1"/>
    </source>
</evidence>
<dbReference type="InterPro" id="IPR020845">
    <property type="entry name" value="AMP-binding_CS"/>
</dbReference>